<proteinExistence type="predicted"/>
<evidence type="ECO:0008006" key="3">
    <source>
        <dbReference type="Google" id="ProtNLM"/>
    </source>
</evidence>
<dbReference type="STRING" id="1793963.AXI58_12010"/>
<keyword evidence="2" id="KW-1185">Reference proteome</keyword>
<dbReference type="EMBL" id="LSBA01000006">
    <property type="protein sequence ID" value="KXZ21674.1"/>
    <property type="molecule type" value="Genomic_DNA"/>
</dbReference>
<dbReference type="RefSeq" id="WP_061521037.1">
    <property type="nucleotide sequence ID" value="NZ_JARLZY010000005.1"/>
</dbReference>
<evidence type="ECO:0000313" key="2">
    <source>
        <dbReference type="Proteomes" id="UP000075430"/>
    </source>
</evidence>
<gene>
    <name evidence="1" type="ORF">AXI58_12010</name>
</gene>
<comment type="caution">
    <text evidence="1">The sequence shown here is derived from an EMBL/GenBank/DDBJ whole genome shotgun (WGS) entry which is preliminary data.</text>
</comment>
<dbReference type="Proteomes" id="UP000075430">
    <property type="component" value="Unassembled WGS sequence"/>
</dbReference>
<dbReference type="InterPro" id="IPR019687">
    <property type="entry name" value="DUF2535"/>
</dbReference>
<organism evidence="1 2">
    <name type="scientific">Bacillus nakamurai</name>
    <dbReference type="NCBI Taxonomy" id="1793963"/>
    <lineage>
        <taxon>Bacteria</taxon>
        <taxon>Bacillati</taxon>
        <taxon>Bacillota</taxon>
        <taxon>Bacilli</taxon>
        <taxon>Bacillales</taxon>
        <taxon>Bacillaceae</taxon>
        <taxon>Bacillus</taxon>
    </lineage>
</organism>
<accession>A0A150F904</accession>
<name>A0A150F904_9BACI</name>
<reference evidence="2" key="1">
    <citation type="submission" date="2016-02" db="EMBL/GenBank/DDBJ databases">
        <authorList>
            <person name="Dunlap C."/>
        </authorList>
    </citation>
    <scope>NUCLEOTIDE SEQUENCE [LARGE SCALE GENOMIC DNA]</scope>
    <source>
        <strain evidence="2">NRRL B-41092</strain>
    </source>
</reference>
<dbReference type="OrthoDB" id="2941639at2"/>
<protein>
    <recommendedName>
        <fullName evidence="3">DUF2535 domain-containing protein</fullName>
    </recommendedName>
</protein>
<dbReference type="AlphaFoldDB" id="A0A150F904"/>
<evidence type="ECO:0000313" key="1">
    <source>
        <dbReference type="EMBL" id="KXZ21674.1"/>
    </source>
</evidence>
<sequence>MLLKSLEFKRRDGIQVKVTEIPVVTEGEHYFFQIHQHLELYLREVFASQSVRTVYSFRQYVKRRMKWKYYEAVFNQEMLKHNA</sequence>
<dbReference type="Pfam" id="PF10751">
    <property type="entry name" value="DUF2535"/>
    <property type="match status" value="1"/>
</dbReference>